<evidence type="ECO:0000256" key="8">
    <source>
        <dbReference type="SAM" id="MobiDB-lite"/>
    </source>
</evidence>
<proteinExistence type="inferred from homology"/>
<feature type="region of interest" description="Disordered" evidence="8">
    <location>
        <begin position="1"/>
        <end position="22"/>
    </location>
</feature>
<keyword evidence="5 9" id="KW-1133">Transmembrane helix</keyword>
<dbReference type="AlphaFoldDB" id="A0A072QZD1"/>
<evidence type="ECO:0000313" key="12">
    <source>
        <dbReference type="Proteomes" id="UP000031740"/>
    </source>
</evidence>
<keyword evidence="6 7" id="KW-0472">Membrane</keyword>
<dbReference type="Gene3D" id="3.30.1330.60">
    <property type="entry name" value="OmpA-like domain"/>
    <property type="match status" value="1"/>
</dbReference>
<keyword evidence="3" id="KW-1003">Cell membrane</keyword>
<dbReference type="Proteomes" id="UP000031740">
    <property type="component" value="Unassembled WGS sequence"/>
</dbReference>
<dbReference type="InterPro" id="IPR050330">
    <property type="entry name" value="Bact_OuterMem_StrucFunc"/>
</dbReference>
<dbReference type="InterPro" id="IPR006665">
    <property type="entry name" value="OmpA-like"/>
</dbReference>
<protein>
    <recommendedName>
        <fullName evidence="10">OmpA-like domain-containing protein</fullName>
    </recommendedName>
</protein>
<feature type="domain" description="OmpA-like" evidence="10">
    <location>
        <begin position="239"/>
        <end position="357"/>
    </location>
</feature>
<feature type="transmembrane region" description="Helical" evidence="9">
    <location>
        <begin position="33"/>
        <end position="52"/>
    </location>
</feature>
<evidence type="ECO:0000256" key="1">
    <source>
        <dbReference type="ARBA" id="ARBA00004162"/>
    </source>
</evidence>
<feature type="region of interest" description="Disordered" evidence="8">
    <location>
        <begin position="137"/>
        <end position="163"/>
    </location>
</feature>
<sequence length="359" mass="40882">MKSEDQHTHSEIIIVRRGGHDDHDDHHGGVWKIAYADFMTAMMALFLVMWLVNAKDEEEKAVIANYFNPIKLVDHETTIRGVKQNDAENDNTSFVDPKLGEGAQSENGQLNFAEEAELMRDPYTGLEKIVDVKRTVKDHSDKNTENSMSMEQENGDSKETSKVGTDYYDPFSLNYWNQHSVSNALVKAETPLAFQQLAQENFLPSQESLDFAKELTDFMKETVNDHHVSVYVEPTREGVIIELMDQPQREMFRVGSSVPTVETVEMIGEMAKIIAKHQGDVIISGHTDSRPYRSANRDNWQLSTARAQMAYYMLVRGGLDEKRILRVEGYADRDLKNTADPYAAENRRISIFIRTPNGE</sequence>
<evidence type="ECO:0000256" key="6">
    <source>
        <dbReference type="ARBA" id="ARBA00023136"/>
    </source>
</evidence>
<dbReference type="STRING" id="1293911.H710_01161"/>
<comment type="similarity">
    <text evidence="2">Belongs to the MotB family.</text>
</comment>
<dbReference type="Pfam" id="PF00691">
    <property type="entry name" value="OmpA"/>
    <property type="match status" value="1"/>
</dbReference>
<dbReference type="Pfam" id="PF13677">
    <property type="entry name" value="MotB_plug"/>
    <property type="match status" value="1"/>
</dbReference>
<evidence type="ECO:0000256" key="3">
    <source>
        <dbReference type="ARBA" id="ARBA00022475"/>
    </source>
</evidence>
<keyword evidence="4 9" id="KW-0812">Transmembrane</keyword>
<accession>A0A072QZD1</accession>
<evidence type="ECO:0000256" key="7">
    <source>
        <dbReference type="PROSITE-ProRule" id="PRU00473"/>
    </source>
</evidence>
<dbReference type="PANTHER" id="PTHR30329:SF21">
    <property type="entry name" value="LIPOPROTEIN YIAD-RELATED"/>
    <property type="match status" value="1"/>
</dbReference>
<evidence type="ECO:0000256" key="9">
    <source>
        <dbReference type="SAM" id="Phobius"/>
    </source>
</evidence>
<dbReference type="InterPro" id="IPR036737">
    <property type="entry name" value="OmpA-like_sf"/>
</dbReference>
<dbReference type="EMBL" id="ASIV01000008">
    <property type="protein sequence ID" value="KEG18312.1"/>
    <property type="molecule type" value="Genomic_DNA"/>
</dbReference>
<gene>
    <name evidence="11" type="ORF">H710_01161</name>
</gene>
<evidence type="ECO:0000256" key="4">
    <source>
        <dbReference type="ARBA" id="ARBA00022692"/>
    </source>
</evidence>
<dbReference type="SUPFAM" id="SSF103088">
    <property type="entry name" value="OmpA-like"/>
    <property type="match status" value="1"/>
</dbReference>
<dbReference type="PATRIC" id="fig|1293911.3.peg.1200"/>
<evidence type="ECO:0000259" key="10">
    <source>
        <dbReference type="PROSITE" id="PS51123"/>
    </source>
</evidence>
<comment type="caution">
    <text evidence="11">The sequence shown here is derived from an EMBL/GenBank/DDBJ whole genome shotgun (WGS) entry which is preliminary data.</text>
</comment>
<dbReference type="InterPro" id="IPR025713">
    <property type="entry name" value="MotB-like_N_dom"/>
</dbReference>
<dbReference type="HOGENOM" id="CLU_016890_3_3_5"/>
<dbReference type="CDD" id="cd07185">
    <property type="entry name" value="OmpA_C-like"/>
    <property type="match status" value="1"/>
</dbReference>
<organism evidence="11 12">
    <name type="scientific">Bartonella bacilliformis Ver097</name>
    <dbReference type="NCBI Taxonomy" id="1293911"/>
    <lineage>
        <taxon>Bacteria</taxon>
        <taxon>Pseudomonadati</taxon>
        <taxon>Pseudomonadota</taxon>
        <taxon>Alphaproteobacteria</taxon>
        <taxon>Hyphomicrobiales</taxon>
        <taxon>Bartonellaceae</taxon>
        <taxon>Bartonella</taxon>
    </lineage>
</organism>
<dbReference type="PANTHER" id="PTHR30329">
    <property type="entry name" value="STATOR ELEMENT OF FLAGELLAR MOTOR COMPLEX"/>
    <property type="match status" value="1"/>
</dbReference>
<dbReference type="GO" id="GO:0005886">
    <property type="term" value="C:plasma membrane"/>
    <property type="evidence" value="ECO:0007669"/>
    <property type="project" value="UniProtKB-SubCell"/>
</dbReference>
<feature type="compositionally biased region" description="Basic and acidic residues" evidence="8">
    <location>
        <begin position="1"/>
        <end position="10"/>
    </location>
</feature>
<dbReference type="PROSITE" id="PS51123">
    <property type="entry name" value="OMPA_2"/>
    <property type="match status" value="1"/>
</dbReference>
<comment type="subcellular location">
    <subcellularLocation>
        <location evidence="1">Cell membrane</location>
        <topology evidence="1">Single-pass membrane protein</topology>
    </subcellularLocation>
</comment>
<evidence type="ECO:0000313" key="11">
    <source>
        <dbReference type="EMBL" id="KEG18312.1"/>
    </source>
</evidence>
<name>A0A072QZD1_BARBA</name>
<evidence type="ECO:0000256" key="2">
    <source>
        <dbReference type="ARBA" id="ARBA00008914"/>
    </source>
</evidence>
<dbReference type="RefSeq" id="WP_041849851.1">
    <property type="nucleotide sequence ID" value="NZ_KL503807.1"/>
</dbReference>
<reference evidence="11 12" key="1">
    <citation type="submission" date="2013-04" db="EMBL/GenBank/DDBJ databases">
        <title>The Genome Sequence of Bartonella bacilliformis Ver097.</title>
        <authorList>
            <consortium name="The Broad Institute Genomics Platform"/>
            <consortium name="The Broad Institute Genome Sequencing Center for Infectious Disease"/>
            <person name="Feldgarden M."/>
            <person name="Kirby J."/>
            <person name="Birtles R."/>
            <person name="Dasch G."/>
            <person name="Hendrix L."/>
            <person name="Koehler J."/>
            <person name="Walker B."/>
            <person name="Young S.K."/>
            <person name="Zeng Q."/>
            <person name="Gargeya S."/>
            <person name="Fitzgerald M."/>
            <person name="Haas B."/>
            <person name="Abouelleil A."/>
            <person name="Allen A.W."/>
            <person name="Alvarado L."/>
            <person name="Arachchi H.M."/>
            <person name="Berlin A.M."/>
            <person name="Chapman S.B."/>
            <person name="Gainer-Dewar J."/>
            <person name="Goldberg J."/>
            <person name="Griggs A."/>
            <person name="Gujja S."/>
            <person name="Hansen M."/>
            <person name="Howarth C."/>
            <person name="Imamovic A."/>
            <person name="Ireland A."/>
            <person name="Larimer J."/>
            <person name="McCowan C."/>
            <person name="Murphy C."/>
            <person name="Pearson M."/>
            <person name="Poon T.W."/>
            <person name="Priest M."/>
            <person name="Roberts A."/>
            <person name="Saif S."/>
            <person name="Shea T."/>
            <person name="Sisk P."/>
            <person name="Sykes S."/>
            <person name="Wortman J."/>
            <person name="Nusbaum C."/>
            <person name="Birren B."/>
        </authorList>
    </citation>
    <scope>NUCLEOTIDE SEQUENCE [LARGE SCALE GENOMIC DNA]</scope>
    <source>
        <strain evidence="11 12">Ver097</strain>
    </source>
</reference>
<evidence type="ECO:0000256" key="5">
    <source>
        <dbReference type="ARBA" id="ARBA00022989"/>
    </source>
</evidence>